<dbReference type="GeneID" id="77264057"/>
<accession>A0A377H632</accession>
<name>A0A377H632_9PAST</name>
<sequence>MKENTNKQLIEHWLNHSLTDETLQVVNIVFKFIEEYGVEGAKSHFAVESAKRDLLKAINIKKGGVRNGKEKATKFAKLPITGRFRLVQNQEGKYNLSLTLIDLGVGTKSLQARQEILQAFLLDLHQGRNCLGTGRVHIDKRLSSPFLEKRSLIFEVS</sequence>
<organism evidence="1 2">
    <name type="scientific">Gallibacterium anatis</name>
    <dbReference type="NCBI Taxonomy" id="750"/>
    <lineage>
        <taxon>Bacteria</taxon>
        <taxon>Pseudomonadati</taxon>
        <taxon>Pseudomonadota</taxon>
        <taxon>Gammaproteobacteria</taxon>
        <taxon>Pasteurellales</taxon>
        <taxon>Pasteurellaceae</taxon>
        <taxon>Gallibacterium</taxon>
    </lineage>
</organism>
<reference evidence="1 2" key="1">
    <citation type="submission" date="2018-06" db="EMBL/GenBank/DDBJ databases">
        <authorList>
            <consortium name="Pathogen Informatics"/>
            <person name="Doyle S."/>
        </authorList>
    </citation>
    <scope>NUCLEOTIDE SEQUENCE [LARGE SCALE GENOMIC DNA]</scope>
    <source>
        <strain evidence="1 2">NCTC11413</strain>
    </source>
</reference>
<dbReference type="Proteomes" id="UP000254232">
    <property type="component" value="Unassembled WGS sequence"/>
</dbReference>
<gene>
    <name evidence="1" type="ORF">NCTC11413_00938</name>
</gene>
<dbReference type="EMBL" id="UGGZ01000001">
    <property type="protein sequence ID" value="STO37818.1"/>
    <property type="molecule type" value="Genomic_DNA"/>
</dbReference>
<dbReference type="RefSeq" id="WP_018346591.1">
    <property type="nucleotide sequence ID" value="NZ_UGGZ01000001.1"/>
</dbReference>
<dbReference type="AlphaFoldDB" id="A0A377H632"/>
<evidence type="ECO:0000313" key="2">
    <source>
        <dbReference type="Proteomes" id="UP000254232"/>
    </source>
</evidence>
<evidence type="ECO:0000313" key="1">
    <source>
        <dbReference type="EMBL" id="STO37818.1"/>
    </source>
</evidence>
<proteinExistence type="predicted"/>
<protein>
    <submittedName>
        <fullName evidence="1">Uncharacterized protein</fullName>
    </submittedName>
</protein>